<evidence type="ECO:0000259" key="8">
    <source>
        <dbReference type="Pfam" id="PF00905"/>
    </source>
</evidence>
<evidence type="ECO:0000313" key="9">
    <source>
        <dbReference type="EMBL" id="MBF9197010.1"/>
    </source>
</evidence>
<feature type="domain" description="Penicillin-binding protein transpeptidase" evidence="8">
    <location>
        <begin position="41"/>
        <end position="241"/>
    </location>
</feature>
<dbReference type="EC" id="3.5.2.6" evidence="2 6"/>
<keyword evidence="5 6" id="KW-0046">Antibiotic resistance</keyword>
<comment type="catalytic activity">
    <reaction evidence="6">
        <text>a beta-lactam + H2O = a substituted beta-amino acid</text>
        <dbReference type="Rhea" id="RHEA:20401"/>
        <dbReference type="ChEBI" id="CHEBI:15377"/>
        <dbReference type="ChEBI" id="CHEBI:35627"/>
        <dbReference type="ChEBI" id="CHEBI:140347"/>
        <dbReference type="EC" id="3.5.2.6"/>
    </reaction>
</comment>
<dbReference type="Pfam" id="PF00905">
    <property type="entry name" value="Transpeptidase"/>
    <property type="match status" value="1"/>
</dbReference>
<evidence type="ECO:0000256" key="2">
    <source>
        <dbReference type="ARBA" id="ARBA00012865"/>
    </source>
</evidence>
<evidence type="ECO:0000256" key="4">
    <source>
        <dbReference type="ARBA" id="ARBA00022801"/>
    </source>
</evidence>
<evidence type="ECO:0000256" key="1">
    <source>
        <dbReference type="ARBA" id="ARBA00007898"/>
    </source>
</evidence>
<dbReference type="Gene3D" id="3.40.710.10">
    <property type="entry name" value="DD-peptidase/beta-lactamase superfamily"/>
    <property type="match status" value="1"/>
</dbReference>
<protein>
    <recommendedName>
        <fullName evidence="2 6">Beta-lactamase</fullName>
        <ecNumber evidence="2 6">3.5.2.6</ecNumber>
    </recommendedName>
</protein>
<evidence type="ECO:0000313" key="10">
    <source>
        <dbReference type="Proteomes" id="UP000611708"/>
    </source>
</evidence>
<keyword evidence="3 7" id="KW-0732">Signal</keyword>
<dbReference type="EMBL" id="JADQDN010000006">
    <property type="protein sequence ID" value="MBF9197010.1"/>
    <property type="molecule type" value="Genomic_DNA"/>
</dbReference>
<accession>A0ABS0HU49</accession>
<keyword evidence="10" id="KW-1185">Reference proteome</keyword>
<dbReference type="Proteomes" id="UP000611708">
    <property type="component" value="Unassembled WGS sequence"/>
</dbReference>
<organism evidence="9 10">
    <name type="scientific">Microvirga terrestris</name>
    <dbReference type="NCBI Taxonomy" id="2791024"/>
    <lineage>
        <taxon>Bacteria</taxon>
        <taxon>Pseudomonadati</taxon>
        <taxon>Pseudomonadota</taxon>
        <taxon>Alphaproteobacteria</taxon>
        <taxon>Hyphomicrobiales</taxon>
        <taxon>Methylobacteriaceae</taxon>
        <taxon>Microvirga</taxon>
    </lineage>
</organism>
<evidence type="ECO:0000256" key="3">
    <source>
        <dbReference type="ARBA" id="ARBA00022729"/>
    </source>
</evidence>
<evidence type="ECO:0000256" key="6">
    <source>
        <dbReference type="RuleBase" id="RU361140"/>
    </source>
</evidence>
<name>A0ABS0HU49_9HYPH</name>
<evidence type="ECO:0000256" key="7">
    <source>
        <dbReference type="SAM" id="SignalP"/>
    </source>
</evidence>
<evidence type="ECO:0000256" key="5">
    <source>
        <dbReference type="ARBA" id="ARBA00023251"/>
    </source>
</evidence>
<gene>
    <name evidence="9" type="primary">blaOXA</name>
    <name evidence="9" type="ORF">I2H36_13250</name>
</gene>
<comment type="caution">
    <text evidence="9">The sequence shown here is derived from an EMBL/GenBank/DDBJ whole genome shotgun (WGS) entry which is preliminary data.</text>
</comment>
<dbReference type="InterPro" id="IPR002137">
    <property type="entry name" value="Beta-lactam_class-D_AS"/>
</dbReference>
<dbReference type="NCBIfam" id="NF000270">
    <property type="entry name" value="bla_class_D_alt"/>
    <property type="match status" value="1"/>
</dbReference>
<sequence length="265" mass="29929">MLARLLLACSCLLALAGAAWGDTCTLVTELDTGRVVKREGDCERRNSPASTFKVPLSLMGYDAGILKDEDEPAWPYRPEYKSWNEAWRKTTTPRSWLKDSVLWYSHVLTRELGEDRFKRYVEAFGYGNRDVSGDRGKANGLTRAWLSASSLQISPVEQIAFLSRLLKRKLPISGKAREMALAIMPAFPLPDGWTAYGKTGTGFQPLQNGTFDRSRQFGWFIGWAQKGERKILFARLIRDERKENFVASFRARDSLLADLPALLAE</sequence>
<dbReference type="SUPFAM" id="SSF56601">
    <property type="entry name" value="beta-lactamase/transpeptidase-like"/>
    <property type="match status" value="1"/>
</dbReference>
<dbReference type="InterPro" id="IPR001460">
    <property type="entry name" value="PCN-bd_Tpept"/>
</dbReference>
<proteinExistence type="inferred from homology"/>
<comment type="similarity">
    <text evidence="1 6">Belongs to the class-D beta-lactamase family.</text>
</comment>
<dbReference type="PROSITE" id="PS00337">
    <property type="entry name" value="BETA_LACTAMASE_D"/>
    <property type="match status" value="1"/>
</dbReference>
<feature type="signal peptide" evidence="7">
    <location>
        <begin position="1"/>
        <end position="21"/>
    </location>
</feature>
<dbReference type="RefSeq" id="WP_196264379.1">
    <property type="nucleotide sequence ID" value="NZ_JADQDN010000006.1"/>
</dbReference>
<feature type="chain" id="PRO_5046030268" description="Beta-lactamase" evidence="7">
    <location>
        <begin position="22"/>
        <end position="265"/>
    </location>
</feature>
<dbReference type="InterPro" id="IPR012338">
    <property type="entry name" value="Beta-lactam/transpept-like"/>
</dbReference>
<reference evidence="9 10" key="1">
    <citation type="submission" date="2020-11" db="EMBL/GenBank/DDBJ databases">
        <authorList>
            <person name="Kim M.K."/>
        </authorList>
    </citation>
    <scope>NUCLEOTIDE SEQUENCE [LARGE SCALE GENOMIC DNA]</scope>
    <source>
        <strain evidence="9 10">BT290</strain>
    </source>
</reference>
<keyword evidence="4 6" id="KW-0378">Hydrolase</keyword>